<name>A0A8H5ZHT1_COCSA</name>
<feature type="region of interest" description="Disordered" evidence="1">
    <location>
        <begin position="32"/>
        <end position="72"/>
    </location>
</feature>
<reference evidence="2" key="1">
    <citation type="submission" date="2019-11" db="EMBL/GenBank/DDBJ databases">
        <title>Bipolaris sorokiniana Genome sequencing.</title>
        <authorList>
            <person name="Wang H."/>
        </authorList>
    </citation>
    <scope>NUCLEOTIDE SEQUENCE</scope>
</reference>
<proteinExistence type="predicted"/>
<evidence type="ECO:0000256" key="1">
    <source>
        <dbReference type="SAM" id="MobiDB-lite"/>
    </source>
</evidence>
<accession>A0A8H5ZHT1</accession>
<sequence length="72" mass="8067">MMTKRPLRIPPVLHLRPTKTAPSIVVEEDFSVKNSHASRRRSSDPSDGTPLTHCFQIPEIRRISEATDGSQS</sequence>
<dbReference type="Proteomes" id="UP000624244">
    <property type="component" value="Unassembled WGS sequence"/>
</dbReference>
<comment type="caution">
    <text evidence="2">The sequence shown here is derived from an EMBL/GenBank/DDBJ whole genome shotgun (WGS) entry which is preliminary data.</text>
</comment>
<protein>
    <submittedName>
        <fullName evidence="2">Uncharacterized protein</fullName>
    </submittedName>
</protein>
<dbReference type="AlphaFoldDB" id="A0A8H5ZHT1"/>
<dbReference type="EMBL" id="WNKQ01000011">
    <property type="protein sequence ID" value="KAF5848479.1"/>
    <property type="molecule type" value="Genomic_DNA"/>
</dbReference>
<evidence type="ECO:0000313" key="3">
    <source>
        <dbReference type="Proteomes" id="UP000624244"/>
    </source>
</evidence>
<gene>
    <name evidence="2" type="ORF">GGP41_005852</name>
</gene>
<organism evidence="2 3">
    <name type="scientific">Cochliobolus sativus</name>
    <name type="common">Common root rot and spot blotch fungus</name>
    <name type="synonym">Bipolaris sorokiniana</name>
    <dbReference type="NCBI Taxonomy" id="45130"/>
    <lineage>
        <taxon>Eukaryota</taxon>
        <taxon>Fungi</taxon>
        <taxon>Dikarya</taxon>
        <taxon>Ascomycota</taxon>
        <taxon>Pezizomycotina</taxon>
        <taxon>Dothideomycetes</taxon>
        <taxon>Pleosporomycetidae</taxon>
        <taxon>Pleosporales</taxon>
        <taxon>Pleosporineae</taxon>
        <taxon>Pleosporaceae</taxon>
        <taxon>Bipolaris</taxon>
    </lineage>
</organism>
<evidence type="ECO:0000313" key="2">
    <source>
        <dbReference type="EMBL" id="KAF5848479.1"/>
    </source>
</evidence>